<dbReference type="EMBL" id="JAQQWL010000009">
    <property type="protein sequence ID" value="KAK8058533.1"/>
    <property type="molecule type" value="Genomic_DNA"/>
</dbReference>
<evidence type="ECO:0000256" key="2">
    <source>
        <dbReference type="SAM" id="MobiDB-lite"/>
    </source>
</evidence>
<evidence type="ECO:0000256" key="1">
    <source>
        <dbReference type="SAM" id="Coils"/>
    </source>
</evidence>
<proteinExistence type="predicted"/>
<comment type="caution">
    <text evidence="4">The sequence shown here is derived from an EMBL/GenBank/DDBJ whole genome shotgun (WGS) entry which is preliminary data.</text>
</comment>
<dbReference type="PROSITE" id="PS50181">
    <property type="entry name" value="FBOX"/>
    <property type="match status" value="1"/>
</dbReference>
<accession>A0ABR1UKW2</accession>
<evidence type="ECO:0000259" key="3">
    <source>
        <dbReference type="PROSITE" id="PS50181"/>
    </source>
</evidence>
<feature type="region of interest" description="Disordered" evidence="2">
    <location>
        <begin position="22"/>
        <end position="47"/>
    </location>
</feature>
<keyword evidence="5" id="KW-1185">Reference proteome</keyword>
<protein>
    <recommendedName>
        <fullName evidence="3">F-box domain-containing protein</fullName>
    </recommendedName>
</protein>
<dbReference type="SUPFAM" id="SSF81383">
    <property type="entry name" value="F-box domain"/>
    <property type="match status" value="1"/>
</dbReference>
<feature type="compositionally biased region" description="Polar residues" evidence="2">
    <location>
        <begin position="38"/>
        <end position="47"/>
    </location>
</feature>
<organism evidence="4 5">
    <name type="scientific">Apiospora phragmitis</name>
    <dbReference type="NCBI Taxonomy" id="2905665"/>
    <lineage>
        <taxon>Eukaryota</taxon>
        <taxon>Fungi</taxon>
        <taxon>Dikarya</taxon>
        <taxon>Ascomycota</taxon>
        <taxon>Pezizomycotina</taxon>
        <taxon>Sordariomycetes</taxon>
        <taxon>Xylariomycetidae</taxon>
        <taxon>Amphisphaeriales</taxon>
        <taxon>Apiosporaceae</taxon>
        <taxon>Apiospora</taxon>
    </lineage>
</organism>
<gene>
    <name evidence="4" type="ORF">PG994_008981</name>
</gene>
<dbReference type="InterPro" id="IPR001810">
    <property type="entry name" value="F-box_dom"/>
</dbReference>
<evidence type="ECO:0000313" key="5">
    <source>
        <dbReference type="Proteomes" id="UP001480595"/>
    </source>
</evidence>
<sequence length="717" mass="81826">MRFKQFLRQLLKQEPRVDIPGIPTVNAGATKMDERPSESANETNMATPDSKLLKLPVETIMMILHSIQDKISMLVPVQPVATPWLDDPYLKHICSLQDAELAEYEQILWRNRLCAECKELRRDAASYEQAVRRIYQTILCSGCETCHPLYLFSYGERQKACIVRNCIGRQGYVRHCKHITYNFHSLKDRKLVRSESLLDRNRQVRWVDTPDTPPFAQLIRNVPKYLAEFMDLNPSMNTYPCHHAGTSNFHLRRASLMGNWASVGNFAEHVAQSTCTSPNCGFSTILQVGKNSFDIQTDHKISLTSATDPSWLCALDPQTYLDESNELGRGLMWCRTPSCATMRLGRTRDNLFCQQSAPSKGEYTPRCYLCYSRTITQLPHTDCQMDQHLRTNAENTAPNNMLLELPDETIMNILHSTNRISFLMLRQACSKLRRLCEDATFEHRLPISWRTEPLQVPGGRQPHLRGCVVQWLQGIPPGITWQDVADCKKKDPYTPYPPSSCRHGVKVCRACSTRHSRPAESPPHARGFASADYARSLSKRSKDQEVCIKRCFEVKSNEAIRDASGWIAEVLSLEHPLTHCNHASNWNTLSRLPVFHGPHSCIMPQCKLKTTISTNDFLLSITSRHAISVKYPVDPAWLDALDPESYLSERDKLTRGLMWCRNPGCPITRLGDARHFLFHQQVSGGRGRCLRLREPTVVIRGGKSMLWWFDSDEDLSI</sequence>
<dbReference type="Pfam" id="PF00646">
    <property type="entry name" value="F-box"/>
    <property type="match status" value="1"/>
</dbReference>
<dbReference type="InterPro" id="IPR036047">
    <property type="entry name" value="F-box-like_dom_sf"/>
</dbReference>
<dbReference type="RefSeq" id="XP_066713979.1">
    <property type="nucleotide sequence ID" value="XM_066860390.1"/>
</dbReference>
<feature type="coiled-coil region" evidence="1">
    <location>
        <begin position="110"/>
        <end position="137"/>
    </location>
</feature>
<dbReference type="GeneID" id="92093453"/>
<feature type="domain" description="F-box" evidence="3">
    <location>
        <begin position="399"/>
        <end position="445"/>
    </location>
</feature>
<dbReference type="Proteomes" id="UP001480595">
    <property type="component" value="Unassembled WGS sequence"/>
</dbReference>
<evidence type="ECO:0000313" key="4">
    <source>
        <dbReference type="EMBL" id="KAK8058533.1"/>
    </source>
</evidence>
<keyword evidence="1" id="KW-0175">Coiled coil</keyword>
<reference evidence="4 5" key="1">
    <citation type="submission" date="2023-01" db="EMBL/GenBank/DDBJ databases">
        <title>Analysis of 21 Apiospora genomes using comparative genomics revels a genus with tremendous synthesis potential of carbohydrate active enzymes and secondary metabolites.</title>
        <authorList>
            <person name="Sorensen T."/>
        </authorList>
    </citation>
    <scope>NUCLEOTIDE SEQUENCE [LARGE SCALE GENOMIC DNA]</scope>
    <source>
        <strain evidence="4 5">CBS 135458</strain>
    </source>
</reference>
<name>A0ABR1UKW2_9PEZI</name>